<evidence type="ECO:0008006" key="3">
    <source>
        <dbReference type="Google" id="ProtNLM"/>
    </source>
</evidence>
<dbReference type="SUPFAM" id="SSF52047">
    <property type="entry name" value="RNI-like"/>
    <property type="match status" value="1"/>
</dbReference>
<dbReference type="InterPro" id="IPR032675">
    <property type="entry name" value="LRR_dom_sf"/>
</dbReference>
<dbReference type="AlphaFoldDB" id="A0AAD7MNS5"/>
<protein>
    <recommendedName>
        <fullName evidence="3">F-box domain-containing protein</fullName>
    </recommendedName>
</protein>
<gene>
    <name evidence="1" type="ORF">DFH07DRAFT_264773</name>
</gene>
<dbReference type="EMBL" id="JARJLG010000238">
    <property type="protein sequence ID" value="KAJ7724476.1"/>
    <property type="molecule type" value="Genomic_DNA"/>
</dbReference>
<reference evidence="1" key="1">
    <citation type="submission" date="2023-03" db="EMBL/GenBank/DDBJ databases">
        <title>Massive genome expansion in bonnet fungi (Mycena s.s.) driven by repeated elements and novel gene families across ecological guilds.</title>
        <authorList>
            <consortium name="Lawrence Berkeley National Laboratory"/>
            <person name="Harder C.B."/>
            <person name="Miyauchi S."/>
            <person name="Viragh M."/>
            <person name="Kuo A."/>
            <person name="Thoen E."/>
            <person name="Andreopoulos B."/>
            <person name="Lu D."/>
            <person name="Skrede I."/>
            <person name="Drula E."/>
            <person name="Henrissat B."/>
            <person name="Morin E."/>
            <person name="Kohler A."/>
            <person name="Barry K."/>
            <person name="LaButti K."/>
            <person name="Morin E."/>
            <person name="Salamov A."/>
            <person name="Lipzen A."/>
            <person name="Mereny Z."/>
            <person name="Hegedus B."/>
            <person name="Baldrian P."/>
            <person name="Stursova M."/>
            <person name="Weitz H."/>
            <person name="Taylor A."/>
            <person name="Grigoriev I.V."/>
            <person name="Nagy L.G."/>
            <person name="Martin F."/>
            <person name="Kauserud H."/>
        </authorList>
    </citation>
    <scope>NUCLEOTIDE SEQUENCE</scope>
    <source>
        <strain evidence="1">CBHHK188m</strain>
    </source>
</reference>
<dbReference type="Gene3D" id="3.80.10.10">
    <property type="entry name" value="Ribonuclease Inhibitor"/>
    <property type="match status" value="1"/>
</dbReference>
<proteinExistence type="predicted"/>
<dbReference type="Proteomes" id="UP001215280">
    <property type="component" value="Unassembled WGS sequence"/>
</dbReference>
<sequence>TIHCQTTFPHWHASGLHFPPEILIQVFLECCSGQHHPLQSSVAVAISHVSTLWRDIALSTPALWASFSLEIGQSDEIISRLLHLHLKRSAAYPLSFRVDFNQAEVSPAASTLVEALVEHSERWAIVKLPLSPTLAPLFSALSGRLSSLKSLELRLQALYDLNDGAAATFFAVAPRLRRLALGSSVPCKIPFPKNQLTELHLGAAPTLEMHQFLTLCPCPHLTRLTLTPFYPLKLPSLPQPFPPMMHLQTLVLAIRDGYSRNPVIEVLDLLAAPSLQNLEVVGIREFRLPPQAFEAFVRRSGCTLQSLTALPSLTRLVVVARGSDAMRAVGLILGSLTLQAPDDQPLLPKLVSLELQTASLHPELASMVQSRLGHDLPWCSKLKTLIVHDSPENDAARRQLRSLENGGLSISYLPRLKASKAALFI</sequence>
<evidence type="ECO:0000313" key="1">
    <source>
        <dbReference type="EMBL" id="KAJ7724476.1"/>
    </source>
</evidence>
<name>A0AAD7MNS5_9AGAR</name>
<comment type="caution">
    <text evidence="1">The sequence shown here is derived from an EMBL/GenBank/DDBJ whole genome shotgun (WGS) entry which is preliminary data.</text>
</comment>
<keyword evidence="2" id="KW-1185">Reference proteome</keyword>
<accession>A0AAD7MNS5</accession>
<feature type="non-terminal residue" evidence="1">
    <location>
        <position position="1"/>
    </location>
</feature>
<evidence type="ECO:0000313" key="2">
    <source>
        <dbReference type="Proteomes" id="UP001215280"/>
    </source>
</evidence>
<organism evidence="1 2">
    <name type="scientific">Mycena maculata</name>
    <dbReference type="NCBI Taxonomy" id="230809"/>
    <lineage>
        <taxon>Eukaryota</taxon>
        <taxon>Fungi</taxon>
        <taxon>Dikarya</taxon>
        <taxon>Basidiomycota</taxon>
        <taxon>Agaricomycotina</taxon>
        <taxon>Agaricomycetes</taxon>
        <taxon>Agaricomycetidae</taxon>
        <taxon>Agaricales</taxon>
        <taxon>Marasmiineae</taxon>
        <taxon>Mycenaceae</taxon>
        <taxon>Mycena</taxon>
    </lineage>
</organism>